<organism evidence="1 2">
    <name type="scientific">Trifolium medium</name>
    <dbReference type="NCBI Taxonomy" id="97028"/>
    <lineage>
        <taxon>Eukaryota</taxon>
        <taxon>Viridiplantae</taxon>
        <taxon>Streptophyta</taxon>
        <taxon>Embryophyta</taxon>
        <taxon>Tracheophyta</taxon>
        <taxon>Spermatophyta</taxon>
        <taxon>Magnoliopsida</taxon>
        <taxon>eudicotyledons</taxon>
        <taxon>Gunneridae</taxon>
        <taxon>Pentapetalae</taxon>
        <taxon>rosids</taxon>
        <taxon>fabids</taxon>
        <taxon>Fabales</taxon>
        <taxon>Fabaceae</taxon>
        <taxon>Papilionoideae</taxon>
        <taxon>50 kb inversion clade</taxon>
        <taxon>NPAAA clade</taxon>
        <taxon>Hologalegina</taxon>
        <taxon>IRL clade</taxon>
        <taxon>Trifolieae</taxon>
        <taxon>Trifolium</taxon>
    </lineage>
</organism>
<proteinExistence type="predicted"/>
<protein>
    <submittedName>
        <fullName evidence="1">YIPF1-like protein</fullName>
    </submittedName>
</protein>
<gene>
    <name evidence="1" type="ORF">A2U01_0003013</name>
</gene>
<sequence>GVPLRVLFSRLFDLSNDQTSTVAAMCELGWEEGGAAWQWRRPLRAWEEEMVGECRDLLAHIVLRTNILDQWLWRPDNGGGYSIMKAY</sequence>
<accession>A0A392M560</accession>
<dbReference type="AlphaFoldDB" id="A0A392M560"/>
<keyword evidence="2" id="KW-1185">Reference proteome</keyword>
<evidence type="ECO:0000313" key="1">
    <source>
        <dbReference type="EMBL" id="MCH82213.1"/>
    </source>
</evidence>
<dbReference type="EMBL" id="LXQA010003365">
    <property type="protein sequence ID" value="MCH82213.1"/>
    <property type="molecule type" value="Genomic_DNA"/>
</dbReference>
<dbReference type="Proteomes" id="UP000265520">
    <property type="component" value="Unassembled WGS sequence"/>
</dbReference>
<feature type="non-terminal residue" evidence="1">
    <location>
        <position position="1"/>
    </location>
</feature>
<name>A0A392M560_9FABA</name>
<dbReference type="PANTHER" id="PTHR36617">
    <property type="entry name" value="PROTEIN, PUTATIVE-RELATED"/>
    <property type="match status" value="1"/>
</dbReference>
<dbReference type="PANTHER" id="PTHR36617:SF5">
    <property type="entry name" value="OS05G0421675 PROTEIN"/>
    <property type="match status" value="1"/>
</dbReference>
<reference evidence="1 2" key="1">
    <citation type="journal article" date="2018" name="Front. Plant Sci.">
        <title>Red Clover (Trifolium pratense) and Zigzag Clover (T. medium) - A Picture of Genomic Similarities and Differences.</title>
        <authorList>
            <person name="Dluhosova J."/>
            <person name="Istvanek J."/>
            <person name="Nedelnik J."/>
            <person name="Repkova J."/>
        </authorList>
    </citation>
    <scope>NUCLEOTIDE SEQUENCE [LARGE SCALE GENOMIC DNA]</scope>
    <source>
        <strain evidence="2">cv. 10/8</strain>
        <tissue evidence="1">Leaf</tissue>
    </source>
</reference>
<comment type="caution">
    <text evidence="1">The sequence shown here is derived from an EMBL/GenBank/DDBJ whole genome shotgun (WGS) entry which is preliminary data.</text>
</comment>
<evidence type="ECO:0000313" key="2">
    <source>
        <dbReference type="Proteomes" id="UP000265520"/>
    </source>
</evidence>